<proteinExistence type="predicted"/>
<sequence length="401" mass="44579">MDPFSITVGIVGLVDGGLSLSKDLKTKIHAFQNAGREVVELAHEIDLCTTLLDVLGDSLESPENAYPKNIVKQTKRLVEDMRNVFRDVETLLASFDYSTIASSKYMIKAETFRGHHDKLKGLQLSFIFMLSVYPAQRTPPPMDPMVSSSSTLAQLGSFEGTIQHVPVYTGSRDPKSGSPITYKATLTLQPAVKQTHAGASDTAESSSSRPDFTDRLEEARKDKRLKRKLAALTSNPFFSKETFGSMFARKPEARLYRPEPGRVRHSDSFASPVAYSVSCEDTAYNEEVGKVKQRSNVGTSEYGEHSQERKAEKDVDDILAYLFDNSDDFRPEYEEVSGEDIILETYPAAAPMGELATQSGSERTPFGTNGDFKPPKAQTYPTEYQQGNELLRLQPHRAHNE</sequence>
<evidence type="ECO:0000313" key="3">
    <source>
        <dbReference type="Proteomes" id="UP000308549"/>
    </source>
</evidence>
<feature type="region of interest" description="Disordered" evidence="1">
    <location>
        <begin position="193"/>
        <end position="214"/>
    </location>
</feature>
<dbReference type="Proteomes" id="UP000308549">
    <property type="component" value="Unassembled WGS sequence"/>
</dbReference>
<accession>A0A4U0U2L8</accession>
<organism evidence="2 3">
    <name type="scientific">Salinomyces thailandicus</name>
    <dbReference type="NCBI Taxonomy" id="706561"/>
    <lineage>
        <taxon>Eukaryota</taxon>
        <taxon>Fungi</taxon>
        <taxon>Dikarya</taxon>
        <taxon>Ascomycota</taxon>
        <taxon>Pezizomycotina</taxon>
        <taxon>Dothideomycetes</taxon>
        <taxon>Dothideomycetidae</taxon>
        <taxon>Mycosphaerellales</taxon>
        <taxon>Teratosphaeriaceae</taxon>
        <taxon>Salinomyces</taxon>
    </lineage>
</organism>
<dbReference type="OrthoDB" id="661148at2759"/>
<evidence type="ECO:0008006" key="4">
    <source>
        <dbReference type="Google" id="ProtNLM"/>
    </source>
</evidence>
<protein>
    <recommendedName>
        <fullName evidence="4">Fungal N-terminal domain-containing protein</fullName>
    </recommendedName>
</protein>
<dbReference type="AlphaFoldDB" id="A0A4U0U2L8"/>
<feature type="compositionally biased region" description="Polar residues" evidence="1">
    <location>
        <begin position="379"/>
        <end position="388"/>
    </location>
</feature>
<keyword evidence="3" id="KW-1185">Reference proteome</keyword>
<evidence type="ECO:0000313" key="2">
    <source>
        <dbReference type="EMBL" id="TKA29138.1"/>
    </source>
</evidence>
<reference evidence="2 3" key="1">
    <citation type="submission" date="2017-03" db="EMBL/GenBank/DDBJ databases">
        <title>Genomes of endolithic fungi from Antarctica.</title>
        <authorList>
            <person name="Coleine C."/>
            <person name="Masonjones S."/>
            <person name="Stajich J.E."/>
        </authorList>
    </citation>
    <scope>NUCLEOTIDE SEQUENCE [LARGE SCALE GENOMIC DNA]</scope>
    <source>
        <strain evidence="2 3">CCFEE 6315</strain>
    </source>
</reference>
<gene>
    <name evidence="2" type="ORF">B0A50_03648</name>
</gene>
<evidence type="ECO:0000256" key="1">
    <source>
        <dbReference type="SAM" id="MobiDB-lite"/>
    </source>
</evidence>
<feature type="region of interest" description="Disordered" evidence="1">
    <location>
        <begin position="356"/>
        <end position="401"/>
    </location>
</feature>
<name>A0A4U0U2L8_9PEZI</name>
<comment type="caution">
    <text evidence="2">The sequence shown here is derived from an EMBL/GenBank/DDBJ whole genome shotgun (WGS) entry which is preliminary data.</text>
</comment>
<dbReference type="EMBL" id="NAJL01000015">
    <property type="protein sequence ID" value="TKA29138.1"/>
    <property type="molecule type" value="Genomic_DNA"/>
</dbReference>